<keyword evidence="3" id="KW-0521">NADP</keyword>
<dbReference type="Gene3D" id="3.20.20.100">
    <property type="entry name" value="NADP-dependent oxidoreductase domain"/>
    <property type="match status" value="1"/>
</dbReference>
<comment type="similarity">
    <text evidence="1">Belongs to the aldo/keto reductase family.</text>
</comment>
<evidence type="ECO:0000313" key="13">
    <source>
        <dbReference type="Proteomes" id="UP001358417"/>
    </source>
</evidence>
<proteinExistence type="inferred from homology"/>
<accession>A0AAV9MV77</accession>
<dbReference type="InterPro" id="IPR036812">
    <property type="entry name" value="NAD(P)_OxRdtase_dom_sf"/>
</dbReference>
<evidence type="ECO:0000256" key="6">
    <source>
        <dbReference type="ARBA" id="ARBA00047534"/>
    </source>
</evidence>
<keyword evidence="4" id="KW-0560">Oxidoreductase</keyword>
<sequence length="340" mass="36785">MSLPASFPIHIKDGKTIQIPSVGYGTWAAGGTGWCKDATLKALQAGYRHLDCAWMYGVDEEVGAAIQESGIPRSELFITSKFWPHFGAPENVKLCLDKILKNMGLDYIDLLLVHWPVALKPTSREALEKAVTGPGTSNADKAIMVQPGTENVVVDWEHSSADFARRNGHEGSFVPTWQAMQKLVSTGKTRAVGVSNFSIEDIKAILPYAKDVPISCNQVEAHPWLPNNELIQFGKEHGILTTCYSPFAGQKSDGATLLQDDTVKRIAEKNGMDVGQCLQSWAVQRGTVPLGKSATEARIKTNLAVKELPAEDVKALDELEIPDGKGRTVAAGGAFGVTIF</sequence>
<dbReference type="Pfam" id="PF00248">
    <property type="entry name" value="Aldo_ket_red"/>
    <property type="match status" value="1"/>
</dbReference>
<dbReference type="EMBL" id="JAVRRD010000048">
    <property type="protein sequence ID" value="KAK5044496.1"/>
    <property type="molecule type" value="Genomic_DNA"/>
</dbReference>
<keyword evidence="13" id="KW-1185">Reference proteome</keyword>
<dbReference type="CDD" id="cd19071">
    <property type="entry name" value="AKR_AKR1-5-like"/>
    <property type="match status" value="1"/>
</dbReference>
<feature type="site" description="Lowers pKa of active site Tyr" evidence="10">
    <location>
        <position position="81"/>
    </location>
</feature>
<dbReference type="PRINTS" id="PR00069">
    <property type="entry name" value="ALDKETRDTASE"/>
</dbReference>
<dbReference type="InterPro" id="IPR018170">
    <property type="entry name" value="Aldo/ket_reductase_CS"/>
</dbReference>
<comment type="function">
    <text evidence="5">Catalyzes the initial reaction in the xylose utilization pathway by reducing D-xylose into xylitol. Xylose is a major component of hemicelluloses such as xylan. Most fungi utilize D-xylose via three enzymatic reactions, xylose reductase (XR), xylitol dehydrogenase (XDH), and xylulokinase, to form xylulose 5-phosphate, which enters pentose phosphate pathway.</text>
</comment>
<feature type="binding site" evidence="9">
    <location>
        <position position="114"/>
    </location>
    <ligand>
        <name>substrate</name>
    </ligand>
</feature>
<comment type="catalytic activity">
    <reaction evidence="6">
        <text>xylitol + NADP(+) = D-xylose + NADPH + H(+)</text>
        <dbReference type="Rhea" id="RHEA:27445"/>
        <dbReference type="ChEBI" id="CHEBI:15378"/>
        <dbReference type="ChEBI" id="CHEBI:17151"/>
        <dbReference type="ChEBI" id="CHEBI:53455"/>
        <dbReference type="ChEBI" id="CHEBI:57783"/>
        <dbReference type="ChEBI" id="CHEBI:58349"/>
        <dbReference type="EC" id="1.1.1.307"/>
    </reaction>
</comment>
<evidence type="ECO:0000256" key="9">
    <source>
        <dbReference type="PIRSR" id="PIRSR000097-2"/>
    </source>
</evidence>
<dbReference type="EC" id="1.1.1.307" evidence="2"/>
<comment type="catalytic activity">
    <reaction evidence="7">
        <text>xylitol + NAD(+) = D-xylose + NADH + H(+)</text>
        <dbReference type="Rhea" id="RHEA:27441"/>
        <dbReference type="ChEBI" id="CHEBI:15378"/>
        <dbReference type="ChEBI" id="CHEBI:17151"/>
        <dbReference type="ChEBI" id="CHEBI:53455"/>
        <dbReference type="ChEBI" id="CHEBI:57540"/>
        <dbReference type="ChEBI" id="CHEBI:57945"/>
        <dbReference type="EC" id="1.1.1.307"/>
    </reaction>
</comment>
<dbReference type="PANTHER" id="PTHR43827:SF3">
    <property type="entry name" value="NADP-DEPENDENT OXIDOREDUCTASE DOMAIN-CONTAINING PROTEIN"/>
    <property type="match status" value="1"/>
</dbReference>
<evidence type="ECO:0000256" key="3">
    <source>
        <dbReference type="ARBA" id="ARBA00022857"/>
    </source>
</evidence>
<evidence type="ECO:0000259" key="11">
    <source>
        <dbReference type="Pfam" id="PF00248"/>
    </source>
</evidence>
<evidence type="ECO:0000256" key="5">
    <source>
        <dbReference type="ARBA" id="ARBA00025065"/>
    </source>
</evidence>
<dbReference type="InterPro" id="IPR020471">
    <property type="entry name" value="AKR"/>
</dbReference>
<feature type="domain" description="NADP-dependent oxidoreductase" evidence="11">
    <location>
        <begin position="22"/>
        <end position="320"/>
    </location>
</feature>
<dbReference type="GO" id="GO:0016616">
    <property type="term" value="F:oxidoreductase activity, acting on the CH-OH group of donors, NAD or NADP as acceptor"/>
    <property type="evidence" value="ECO:0007669"/>
    <property type="project" value="UniProtKB-ARBA"/>
</dbReference>
<dbReference type="InterPro" id="IPR023210">
    <property type="entry name" value="NADP_OxRdtase_dom"/>
</dbReference>
<dbReference type="PIRSF" id="PIRSF000097">
    <property type="entry name" value="AKR"/>
    <property type="match status" value="1"/>
</dbReference>
<name>A0AAV9MV77_9EURO</name>
<evidence type="ECO:0000256" key="10">
    <source>
        <dbReference type="PIRSR" id="PIRSR000097-3"/>
    </source>
</evidence>
<evidence type="ECO:0000256" key="8">
    <source>
        <dbReference type="PIRSR" id="PIRSR000097-1"/>
    </source>
</evidence>
<reference evidence="12 13" key="1">
    <citation type="submission" date="2023-08" db="EMBL/GenBank/DDBJ databases">
        <title>Black Yeasts Isolated from many extreme environments.</title>
        <authorList>
            <person name="Coleine C."/>
            <person name="Stajich J.E."/>
            <person name="Selbmann L."/>
        </authorList>
    </citation>
    <scope>NUCLEOTIDE SEQUENCE [LARGE SCALE GENOMIC DNA]</scope>
    <source>
        <strain evidence="12 13">CCFEE 5792</strain>
    </source>
</reference>
<dbReference type="Proteomes" id="UP001358417">
    <property type="component" value="Unassembled WGS sequence"/>
</dbReference>
<gene>
    <name evidence="12" type="ORF">LTR84_010707</name>
</gene>
<organism evidence="12 13">
    <name type="scientific">Exophiala bonariae</name>
    <dbReference type="NCBI Taxonomy" id="1690606"/>
    <lineage>
        <taxon>Eukaryota</taxon>
        <taxon>Fungi</taxon>
        <taxon>Dikarya</taxon>
        <taxon>Ascomycota</taxon>
        <taxon>Pezizomycotina</taxon>
        <taxon>Eurotiomycetes</taxon>
        <taxon>Chaetothyriomycetidae</taxon>
        <taxon>Chaetothyriales</taxon>
        <taxon>Herpotrichiellaceae</taxon>
        <taxon>Exophiala</taxon>
    </lineage>
</organism>
<evidence type="ECO:0000256" key="1">
    <source>
        <dbReference type="ARBA" id="ARBA00007905"/>
    </source>
</evidence>
<dbReference type="PROSITE" id="PS00062">
    <property type="entry name" value="ALDOKETO_REDUCTASE_2"/>
    <property type="match status" value="1"/>
</dbReference>
<dbReference type="PANTHER" id="PTHR43827">
    <property type="entry name" value="2,5-DIKETO-D-GLUCONIC ACID REDUCTASE"/>
    <property type="match status" value="1"/>
</dbReference>
<protein>
    <recommendedName>
        <fullName evidence="2">D-xylose reductase [NAD(P)H]</fullName>
        <ecNumber evidence="2">1.1.1.307</ecNumber>
    </recommendedName>
</protein>
<dbReference type="RefSeq" id="XP_064700157.1">
    <property type="nucleotide sequence ID" value="XM_064854241.1"/>
</dbReference>
<evidence type="ECO:0000256" key="7">
    <source>
        <dbReference type="ARBA" id="ARBA00049485"/>
    </source>
</evidence>
<evidence type="ECO:0000256" key="2">
    <source>
        <dbReference type="ARBA" id="ARBA00012845"/>
    </source>
</evidence>
<feature type="active site" description="Proton donor" evidence="8">
    <location>
        <position position="56"/>
    </location>
</feature>
<evidence type="ECO:0000313" key="12">
    <source>
        <dbReference type="EMBL" id="KAK5044496.1"/>
    </source>
</evidence>
<dbReference type="GeneID" id="89978862"/>
<dbReference type="SUPFAM" id="SSF51430">
    <property type="entry name" value="NAD(P)-linked oxidoreductase"/>
    <property type="match status" value="1"/>
</dbReference>
<comment type="caution">
    <text evidence="12">The sequence shown here is derived from an EMBL/GenBank/DDBJ whole genome shotgun (WGS) entry which is preliminary data.</text>
</comment>
<dbReference type="AlphaFoldDB" id="A0AAV9MV77"/>
<evidence type="ECO:0000256" key="4">
    <source>
        <dbReference type="ARBA" id="ARBA00023002"/>
    </source>
</evidence>